<name>A0A0F9U9Y3_9ZZZZ</name>
<evidence type="ECO:0000256" key="1">
    <source>
        <dbReference type="SAM" id="MobiDB-lite"/>
    </source>
</evidence>
<evidence type="ECO:0008006" key="3">
    <source>
        <dbReference type="Google" id="ProtNLM"/>
    </source>
</evidence>
<dbReference type="Gene3D" id="1.10.10.10">
    <property type="entry name" value="Winged helix-like DNA-binding domain superfamily/Winged helix DNA-binding domain"/>
    <property type="match status" value="1"/>
</dbReference>
<evidence type="ECO:0000313" key="2">
    <source>
        <dbReference type="EMBL" id="KKN88439.1"/>
    </source>
</evidence>
<sequence length="380" mass="43726">MNTNQFQGFRKPKANYFSLPNEWTDIMPEINSLAELKVILYVLRHTWGFHDPRKKITIDEFMNGRRRIDRTRMDKGTGLSKRSVRLGLEKAIGHGFLIEEINDSDKGRIKKRYHLNLLIDESDDGFDSDFDRDTFGESEGYNVSPRSVQGTHRGIQSTHRGIQSTHRGIQSTHRTEKDTNRKTPSERKKKGGRAKPSQSSDDESGFFHNGSTRKKRRIPAKSNLTEFDIDWGNRIRGLMVEHDTDLSNGKYKTSGETFAKQIRKLRISRKRTESEITEVLGWYTECFAKISYPKLSKASDLCDRFQAMCDAKETSERRQETAKKNGEIPKDKHSRLSSKVASICMSRWETMNPTQDNVDTVLEELGHPAGMFDARKIDNS</sequence>
<comment type="caution">
    <text evidence="2">The sequence shown here is derived from an EMBL/GenBank/DDBJ whole genome shotgun (WGS) entry which is preliminary data.</text>
</comment>
<feature type="compositionally biased region" description="Polar residues" evidence="1">
    <location>
        <begin position="144"/>
        <end position="172"/>
    </location>
</feature>
<dbReference type="AlphaFoldDB" id="A0A0F9U9Y3"/>
<feature type="region of interest" description="Disordered" evidence="1">
    <location>
        <begin position="314"/>
        <end position="335"/>
    </location>
</feature>
<organism evidence="2">
    <name type="scientific">marine sediment metagenome</name>
    <dbReference type="NCBI Taxonomy" id="412755"/>
    <lineage>
        <taxon>unclassified sequences</taxon>
        <taxon>metagenomes</taxon>
        <taxon>ecological metagenomes</taxon>
    </lineage>
</organism>
<feature type="compositionally biased region" description="Basic and acidic residues" evidence="1">
    <location>
        <begin position="173"/>
        <end position="186"/>
    </location>
</feature>
<proteinExistence type="predicted"/>
<feature type="compositionally biased region" description="Basic and acidic residues" evidence="1">
    <location>
        <begin position="314"/>
        <end position="331"/>
    </location>
</feature>
<dbReference type="EMBL" id="LAZR01000129">
    <property type="protein sequence ID" value="KKN88439.1"/>
    <property type="molecule type" value="Genomic_DNA"/>
</dbReference>
<reference evidence="2" key="1">
    <citation type="journal article" date="2015" name="Nature">
        <title>Complex archaea that bridge the gap between prokaryotes and eukaryotes.</title>
        <authorList>
            <person name="Spang A."/>
            <person name="Saw J.H."/>
            <person name="Jorgensen S.L."/>
            <person name="Zaremba-Niedzwiedzka K."/>
            <person name="Martijn J."/>
            <person name="Lind A.E."/>
            <person name="van Eijk R."/>
            <person name="Schleper C."/>
            <person name="Guy L."/>
            <person name="Ettema T.J."/>
        </authorList>
    </citation>
    <scope>NUCLEOTIDE SEQUENCE</scope>
</reference>
<gene>
    <name evidence="2" type="ORF">LCGC14_0250020</name>
</gene>
<dbReference type="InterPro" id="IPR036388">
    <property type="entry name" value="WH-like_DNA-bd_sf"/>
</dbReference>
<feature type="region of interest" description="Disordered" evidence="1">
    <location>
        <begin position="136"/>
        <end position="219"/>
    </location>
</feature>
<protein>
    <recommendedName>
        <fullName evidence="3">Bacteriophage lambda Replication protein O N-terminal domain-containing protein</fullName>
    </recommendedName>
</protein>
<accession>A0A0F9U9Y3</accession>